<dbReference type="SUPFAM" id="SSF53335">
    <property type="entry name" value="S-adenosyl-L-methionine-dependent methyltransferases"/>
    <property type="match status" value="1"/>
</dbReference>
<organism evidence="1 2">
    <name type="scientific">Hyphodiscus hymeniophilus</name>
    <dbReference type="NCBI Taxonomy" id="353542"/>
    <lineage>
        <taxon>Eukaryota</taxon>
        <taxon>Fungi</taxon>
        <taxon>Dikarya</taxon>
        <taxon>Ascomycota</taxon>
        <taxon>Pezizomycotina</taxon>
        <taxon>Leotiomycetes</taxon>
        <taxon>Helotiales</taxon>
        <taxon>Hyphodiscaceae</taxon>
        <taxon>Hyphodiscus</taxon>
    </lineage>
</organism>
<dbReference type="AlphaFoldDB" id="A0A9P6VGE3"/>
<dbReference type="InterPro" id="IPR029063">
    <property type="entry name" value="SAM-dependent_MTases_sf"/>
</dbReference>
<evidence type="ECO:0000313" key="2">
    <source>
        <dbReference type="Proteomes" id="UP000785200"/>
    </source>
</evidence>
<accession>A0A9P6VGE3</accession>
<name>A0A9P6VGE3_9HELO</name>
<dbReference type="Proteomes" id="UP000785200">
    <property type="component" value="Unassembled WGS sequence"/>
</dbReference>
<dbReference type="EMBL" id="VNKQ01000012">
    <property type="protein sequence ID" value="KAG0647511.1"/>
    <property type="molecule type" value="Genomic_DNA"/>
</dbReference>
<reference evidence="1" key="1">
    <citation type="submission" date="2019-07" db="EMBL/GenBank/DDBJ databases">
        <title>Hyphodiscus hymeniophilus genome sequencing and assembly.</title>
        <authorList>
            <person name="Kramer G."/>
            <person name="Nodwell J."/>
        </authorList>
    </citation>
    <scope>NUCLEOTIDE SEQUENCE</scope>
    <source>
        <strain evidence="1">ATCC 34498</strain>
    </source>
</reference>
<dbReference type="OrthoDB" id="529367at2759"/>
<gene>
    <name evidence="1" type="ORF">D0Z07_6500</name>
</gene>
<keyword evidence="2" id="KW-1185">Reference proteome</keyword>
<comment type="caution">
    <text evidence="1">The sequence shown here is derived from an EMBL/GenBank/DDBJ whole genome shotgun (WGS) entry which is preliminary data.</text>
</comment>
<proteinExistence type="predicted"/>
<evidence type="ECO:0000313" key="1">
    <source>
        <dbReference type="EMBL" id="KAG0647511.1"/>
    </source>
</evidence>
<dbReference type="Gene3D" id="3.40.50.150">
    <property type="entry name" value="Vaccinia Virus protein VP39"/>
    <property type="match status" value="1"/>
</dbReference>
<sequence length="254" mass="28703">MDSRGPSDEKQFDTFELGYDRSSSAMTRGLITGQNILDIGAGDATVYGVDLFPPPALWVPPNCVFQIDDVTQEWTWHKTFDLIHMRLLLGAFTPEERAGVNLAPGGWIEEVELDVRIMSDDGSLAPENILAGWGPIFLACAERAGRPLDTQLTMKASIEEAGFVNVQEKLYKCPLGSWPRHKIYKDAGKVNMEHWKTGLEGWAMWLLTKYGSPTPWTAEEVQVYIAKVRNEISQPSHHCYHFTRRRVWAQKPVI</sequence>
<protein>
    <submittedName>
        <fullName evidence="1">Terrequinone biosynthesis D</fullName>
    </submittedName>
</protein>